<evidence type="ECO:0000313" key="1">
    <source>
        <dbReference type="EMBL" id="MPN50972.1"/>
    </source>
</evidence>
<accession>A0A645IJE2</accession>
<dbReference type="EMBL" id="VSSQ01115619">
    <property type="protein sequence ID" value="MPN50972.1"/>
    <property type="molecule type" value="Genomic_DNA"/>
</dbReference>
<organism evidence="1">
    <name type="scientific">bioreactor metagenome</name>
    <dbReference type="NCBI Taxonomy" id="1076179"/>
    <lineage>
        <taxon>unclassified sequences</taxon>
        <taxon>metagenomes</taxon>
        <taxon>ecological metagenomes</taxon>
    </lineage>
</organism>
<dbReference type="AlphaFoldDB" id="A0A645IJE2"/>
<proteinExistence type="predicted"/>
<name>A0A645IJE2_9ZZZZ</name>
<reference evidence="1" key="1">
    <citation type="submission" date="2019-08" db="EMBL/GenBank/DDBJ databases">
        <authorList>
            <person name="Kucharzyk K."/>
            <person name="Murdoch R.W."/>
            <person name="Higgins S."/>
            <person name="Loffler F."/>
        </authorList>
    </citation>
    <scope>NUCLEOTIDE SEQUENCE</scope>
</reference>
<comment type="caution">
    <text evidence="1">The sequence shown here is derived from an EMBL/GenBank/DDBJ whole genome shotgun (WGS) entry which is preliminary data.</text>
</comment>
<protein>
    <submittedName>
        <fullName evidence="1">Uncharacterized protein</fullName>
    </submittedName>
</protein>
<gene>
    <name evidence="1" type="ORF">SDC9_198613</name>
</gene>
<sequence length="59" mass="6562">MTGIHSLKHIKSLTAPHLAYNNSVRPHSQAVAHKITHRYCSLAFNIGRPCLEGDNMLLP</sequence>